<accession>A0A1M6J655</accession>
<dbReference type="InterPro" id="IPR027268">
    <property type="entry name" value="Peptidase_M4/M1_CTD_sf"/>
</dbReference>
<reference evidence="2 3" key="1">
    <citation type="submission" date="2016-11" db="EMBL/GenBank/DDBJ databases">
        <authorList>
            <person name="Jaros S."/>
            <person name="Januszkiewicz K."/>
            <person name="Wedrychowicz H."/>
        </authorList>
    </citation>
    <scope>NUCLEOTIDE SEQUENCE [LARGE SCALE GENOMIC DNA]</scope>
    <source>
        <strain evidence="2 3">DSM 21758</strain>
    </source>
</reference>
<feature type="domain" description="Peptidase M1 membrane alanine aminopeptidase" evidence="1">
    <location>
        <begin position="303"/>
        <end position="501"/>
    </location>
</feature>
<dbReference type="CDD" id="cd09604">
    <property type="entry name" value="M1_APN_like"/>
    <property type="match status" value="1"/>
</dbReference>
<protein>
    <submittedName>
        <fullName evidence="2">Peptidase family M1</fullName>
    </submittedName>
</protein>
<evidence type="ECO:0000313" key="2">
    <source>
        <dbReference type="EMBL" id="SHJ42152.1"/>
    </source>
</evidence>
<dbReference type="PANTHER" id="PTHR45726">
    <property type="entry name" value="LEUKOTRIENE A-4 HYDROLASE"/>
    <property type="match status" value="1"/>
</dbReference>
<dbReference type="RefSeq" id="WP_072986461.1">
    <property type="nucleotide sequence ID" value="NZ_FQZB01000008.1"/>
</dbReference>
<gene>
    <name evidence="2" type="ORF">SAMN02745163_01925</name>
</gene>
<dbReference type="Gene3D" id="2.60.40.1730">
    <property type="entry name" value="tricorn interacting facor f3 domain"/>
    <property type="match status" value="1"/>
</dbReference>
<evidence type="ECO:0000259" key="1">
    <source>
        <dbReference type="Pfam" id="PF01433"/>
    </source>
</evidence>
<sequence length="515" mass="59923">MSKKKKRILVILCSVLAVILVSIAGYYGYKAMDKSKAEAKKKELLSILKGNENKQIELKDGRSFYKLDVALDENRNIIYGYEKVKFKNNYKDELKEVVFHLYPDSYSKKDTMPTIGPIPRMLLTEENYGKIDIDRVSLNGEDLSFVDKNQVLKVPLKSTLKPEETIELDIKFSLKVPKGTDRLGFKNEQYSITNWYPILSIYDEKTKTFDETPFYPVGESNYANCSDYEVNIIVPKDMVVASSGNVEIKNKDRNHDIASCKGTNIRDFDFFMSKDYKCLTKTQNGITIKSYYLKYKETGERMLNLASESIEFFNKTFGKYPYNTYSVVETYLSGGAMEYPNITQMGHYKKLPSEYSNDSRDFLDEAVVHETAHQWWYSTVGNNEFKDPILDESFTSYSTALFFEKKLGEDDEYSVKNYVKTSKKPNDVIYRQSDKYDWMTLELYVYKLGPAVIEDLRKKVGEEKFLEIYKTYYEKYKFKNATLDGFLEVVKEKSGQEVSDYIKDEFTKPGYINNN</sequence>
<dbReference type="Gene3D" id="1.10.390.10">
    <property type="entry name" value="Neutral Protease Domain 2"/>
    <property type="match status" value="1"/>
</dbReference>
<dbReference type="OrthoDB" id="9814383at2"/>
<dbReference type="Proteomes" id="UP000184310">
    <property type="component" value="Unassembled WGS sequence"/>
</dbReference>
<organism evidence="2 3">
    <name type="scientific">Clostridium cavendishii DSM 21758</name>
    <dbReference type="NCBI Taxonomy" id="1121302"/>
    <lineage>
        <taxon>Bacteria</taxon>
        <taxon>Bacillati</taxon>
        <taxon>Bacillota</taxon>
        <taxon>Clostridia</taxon>
        <taxon>Eubacteriales</taxon>
        <taxon>Clostridiaceae</taxon>
        <taxon>Clostridium</taxon>
    </lineage>
</organism>
<dbReference type="GO" id="GO:0008270">
    <property type="term" value="F:zinc ion binding"/>
    <property type="evidence" value="ECO:0007669"/>
    <property type="project" value="InterPro"/>
</dbReference>
<evidence type="ECO:0000313" key="3">
    <source>
        <dbReference type="Proteomes" id="UP000184310"/>
    </source>
</evidence>
<dbReference type="GO" id="GO:0008237">
    <property type="term" value="F:metallopeptidase activity"/>
    <property type="evidence" value="ECO:0007669"/>
    <property type="project" value="InterPro"/>
</dbReference>
<dbReference type="Pfam" id="PF01433">
    <property type="entry name" value="Peptidase_M1"/>
    <property type="match status" value="1"/>
</dbReference>
<dbReference type="AlphaFoldDB" id="A0A1M6J655"/>
<dbReference type="InterPro" id="IPR042097">
    <property type="entry name" value="Aminopeptidase_N-like_N_sf"/>
</dbReference>
<dbReference type="SUPFAM" id="SSF55486">
    <property type="entry name" value="Metalloproteases ('zincins'), catalytic domain"/>
    <property type="match status" value="1"/>
</dbReference>
<name>A0A1M6J655_9CLOT</name>
<dbReference type="InterPro" id="IPR014782">
    <property type="entry name" value="Peptidase_M1_dom"/>
</dbReference>
<dbReference type="SUPFAM" id="SSF63737">
    <property type="entry name" value="Leukotriene A4 hydrolase N-terminal domain"/>
    <property type="match status" value="1"/>
</dbReference>
<dbReference type="EMBL" id="FQZB01000008">
    <property type="protein sequence ID" value="SHJ42152.1"/>
    <property type="molecule type" value="Genomic_DNA"/>
</dbReference>
<dbReference type="STRING" id="1121302.SAMN02745163_01925"/>
<dbReference type="InterPro" id="IPR034015">
    <property type="entry name" value="M1_LTA4H"/>
</dbReference>
<keyword evidence="3" id="KW-1185">Reference proteome</keyword>
<proteinExistence type="predicted"/>
<dbReference type="PANTHER" id="PTHR45726:SF3">
    <property type="entry name" value="LEUKOTRIENE A-4 HYDROLASE"/>
    <property type="match status" value="1"/>
</dbReference>